<dbReference type="PANTHER" id="PTHR41733">
    <property type="entry name" value="UBIQUITIN-ASSOCIATED/TRANSLATION ELONGATION FACTOR EF1B, N-TERMINAL, EUKARYOTE"/>
    <property type="match status" value="1"/>
</dbReference>
<feature type="compositionally biased region" description="Basic and acidic residues" evidence="1">
    <location>
        <begin position="156"/>
        <end position="166"/>
    </location>
</feature>
<keyword evidence="3" id="KW-1185">Reference proteome</keyword>
<dbReference type="OMA" id="IAKCKNE"/>
<dbReference type="SUPFAM" id="SSF46689">
    <property type="entry name" value="Homeodomain-like"/>
    <property type="match status" value="1"/>
</dbReference>
<feature type="compositionally biased region" description="Low complexity" evidence="1">
    <location>
        <begin position="39"/>
        <end position="54"/>
    </location>
</feature>
<evidence type="ECO:0008006" key="4">
    <source>
        <dbReference type="Google" id="ProtNLM"/>
    </source>
</evidence>
<name>A0A6A5C1F5_NAEFO</name>
<dbReference type="PANTHER" id="PTHR41733:SF1">
    <property type="entry name" value="CHROMOSOME UNDETERMINED SCAFFOLD_30, WHOLE GENOME SHOTGUN SEQUENCE"/>
    <property type="match status" value="1"/>
</dbReference>
<dbReference type="Proteomes" id="UP000444721">
    <property type="component" value="Unassembled WGS sequence"/>
</dbReference>
<dbReference type="AlphaFoldDB" id="A0A6A5C1F5"/>
<reference evidence="2 3" key="1">
    <citation type="journal article" date="2019" name="Sci. Rep.">
        <title>Nanopore sequencing improves the draft genome of the human pathogenic amoeba Naegleria fowleri.</title>
        <authorList>
            <person name="Liechti N."/>
            <person name="Schurch N."/>
            <person name="Bruggmann R."/>
            <person name="Wittwer M."/>
        </authorList>
    </citation>
    <scope>NUCLEOTIDE SEQUENCE [LARGE SCALE GENOMIC DNA]</scope>
    <source>
        <strain evidence="2 3">ATCC 30894</strain>
    </source>
</reference>
<feature type="region of interest" description="Disordered" evidence="1">
    <location>
        <begin position="268"/>
        <end position="291"/>
    </location>
</feature>
<dbReference type="GeneID" id="68108596"/>
<feature type="region of interest" description="Disordered" evidence="1">
    <location>
        <begin position="143"/>
        <end position="170"/>
    </location>
</feature>
<organism evidence="2 3">
    <name type="scientific">Naegleria fowleri</name>
    <name type="common">Brain eating amoeba</name>
    <dbReference type="NCBI Taxonomy" id="5763"/>
    <lineage>
        <taxon>Eukaryota</taxon>
        <taxon>Discoba</taxon>
        <taxon>Heterolobosea</taxon>
        <taxon>Tetramitia</taxon>
        <taxon>Eutetramitia</taxon>
        <taxon>Vahlkampfiidae</taxon>
        <taxon>Naegleria</taxon>
    </lineage>
</organism>
<proteinExistence type="predicted"/>
<sequence length="326" mass="36966">MKRKRSSRSTSSVHCKSSPTTSMLVDESLPTTDLHEKTTSSSSSKKKTNNNNKNIQQSKSLFNFSQAPGWNEEENRILRLGIMKFGVGSWSTIHRSGILPGKNFAQLYIQTQRMLGVQSLAPFNGIRLDTDVVRRDFEKLAEEISKKSNASSSSESLKKSKKESQQKKQAVASATTSYSVEGMDIKNGLIVNVHGANPTKDSIKKKREQNIEQYELSEEQVAEMVDEEEMYALKRRTRLEFTQNLKKYLEQTGQVKFNADGQVNSLTSCTSEDEEEEEEKNDDKDQSMTSNYYGKFTNLETVNKEIAKCKNELNDLMNQYLKSACQ</sequence>
<accession>A0A6A5C1F5</accession>
<feature type="compositionally biased region" description="Acidic residues" evidence="1">
    <location>
        <begin position="271"/>
        <end position="280"/>
    </location>
</feature>
<dbReference type="OrthoDB" id="608866at2759"/>
<dbReference type="InterPro" id="IPR009057">
    <property type="entry name" value="Homeodomain-like_sf"/>
</dbReference>
<dbReference type="RefSeq" id="XP_044564423.1">
    <property type="nucleotide sequence ID" value="XM_044704446.1"/>
</dbReference>
<dbReference type="VEuPathDB" id="AmoebaDB:NF0080810"/>
<dbReference type="EMBL" id="VFQX01000023">
    <property type="protein sequence ID" value="KAF0979710.1"/>
    <property type="molecule type" value="Genomic_DNA"/>
</dbReference>
<protein>
    <recommendedName>
        <fullName evidence="4">Myb-like domain-containing protein</fullName>
    </recommendedName>
</protein>
<comment type="caution">
    <text evidence="2">The sequence shown here is derived from an EMBL/GenBank/DDBJ whole genome shotgun (WGS) entry which is preliminary data.</text>
</comment>
<dbReference type="VEuPathDB" id="AmoebaDB:NfTy_029730"/>
<evidence type="ECO:0000256" key="1">
    <source>
        <dbReference type="SAM" id="MobiDB-lite"/>
    </source>
</evidence>
<dbReference type="VEuPathDB" id="AmoebaDB:FDP41_001378"/>
<feature type="region of interest" description="Disordered" evidence="1">
    <location>
        <begin position="1"/>
        <end position="60"/>
    </location>
</feature>
<evidence type="ECO:0000313" key="2">
    <source>
        <dbReference type="EMBL" id="KAF0979710.1"/>
    </source>
</evidence>
<dbReference type="Gene3D" id="1.10.10.60">
    <property type="entry name" value="Homeodomain-like"/>
    <property type="match status" value="1"/>
</dbReference>
<gene>
    <name evidence="2" type="ORF">FDP41_001378</name>
</gene>
<feature type="compositionally biased region" description="Low complexity" evidence="1">
    <location>
        <begin position="8"/>
        <end position="18"/>
    </location>
</feature>
<evidence type="ECO:0000313" key="3">
    <source>
        <dbReference type="Proteomes" id="UP000444721"/>
    </source>
</evidence>